<dbReference type="EnsemblMetazoa" id="Aqu2.1.25381_001">
    <property type="protein sequence ID" value="Aqu2.1.25381_001"/>
    <property type="gene ID" value="Aqu2.1.25381"/>
</dbReference>
<dbReference type="InParanoid" id="A0A1X7UC81"/>
<organism evidence="2">
    <name type="scientific">Amphimedon queenslandica</name>
    <name type="common">Sponge</name>
    <dbReference type="NCBI Taxonomy" id="400682"/>
    <lineage>
        <taxon>Eukaryota</taxon>
        <taxon>Metazoa</taxon>
        <taxon>Porifera</taxon>
        <taxon>Demospongiae</taxon>
        <taxon>Heteroscleromorpha</taxon>
        <taxon>Haplosclerida</taxon>
        <taxon>Niphatidae</taxon>
        <taxon>Amphimedon</taxon>
    </lineage>
</organism>
<name>A0A1X7UC81_AMPQE</name>
<keyword evidence="1" id="KW-1133">Transmembrane helix</keyword>
<feature type="transmembrane region" description="Helical" evidence="1">
    <location>
        <begin position="72"/>
        <end position="97"/>
    </location>
</feature>
<keyword evidence="1" id="KW-0472">Membrane</keyword>
<reference evidence="2" key="1">
    <citation type="submission" date="2017-05" db="UniProtKB">
        <authorList>
            <consortium name="EnsemblMetazoa"/>
        </authorList>
    </citation>
    <scope>IDENTIFICATION</scope>
</reference>
<keyword evidence="1" id="KW-0812">Transmembrane</keyword>
<proteinExistence type="predicted"/>
<feature type="transmembrane region" description="Helical" evidence="1">
    <location>
        <begin position="15"/>
        <end position="40"/>
    </location>
</feature>
<dbReference type="AlphaFoldDB" id="A0A1X7UC81"/>
<accession>A0A1X7UC81</accession>
<evidence type="ECO:0000256" key="1">
    <source>
        <dbReference type="SAM" id="Phobius"/>
    </source>
</evidence>
<evidence type="ECO:0000313" key="2">
    <source>
        <dbReference type="EnsemblMetazoa" id="Aqu2.1.25381_001"/>
    </source>
</evidence>
<sequence length="114" mass="13242">ARVSTDNKYSLVLYIFRYSIAGILYFIMSVLVVIIFIVTIRRSRKHHQRQDDNAAESLLVTDNKWKTLSKQLLPLIVYPIVNTVMAIIFYPLLVLYFNGETFPGVYLYSLISFS</sequence>
<protein>
    <submittedName>
        <fullName evidence="2">Uncharacterized protein</fullName>
    </submittedName>
</protein>